<sequence length="365" mass="41705">MGKKDNRAQELEVINTAFFLEGTLVELRKDKARLDQSKPASPCRPTKPVLRIPDYDPKSIPEAKEESYPKIKNSDLNLPASWQVLDKISNIAFIVAGIAAIASVALLFSLYFGTPWPRAVGAIAIAIISLGIFFFTSSKADSIKKPIEEKYINSATYKEVCRKIDAENEDRRTTVEAKRNEEKRAIEEEARRRFAHDTEEYEQKLLPTFERKLAYYNEEALPEYQAEQTALQEAIDAAEAALQEVYDRNILPGKYRNLAAVTFLAAFMGTSQYDLKFSIERYDKDIDHLLAKANGAEQEAQRALLGQILQEQQYSNYLNEQTQDILADSNDVLRETRNWTAANTAMHAYDIQQRKKREKEAKKRH</sequence>
<feature type="coiled-coil region" evidence="1">
    <location>
        <begin position="221"/>
        <end position="248"/>
    </location>
</feature>
<evidence type="ECO:0000256" key="1">
    <source>
        <dbReference type="SAM" id="Coils"/>
    </source>
</evidence>
<dbReference type="AlphaFoldDB" id="A0A4S4G123"/>
<feature type="transmembrane region" description="Helical" evidence="2">
    <location>
        <begin position="91"/>
        <end position="113"/>
    </location>
</feature>
<feature type="transmembrane region" description="Helical" evidence="2">
    <location>
        <begin position="119"/>
        <end position="136"/>
    </location>
</feature>
<keyword evidence="2" id="KW-1133">Transmembrane helix</keyword>
<comment type="caution">
    <text evidence="3">The sequence shown here is derived from an EMBL/GenBank/DDBJ whole genome shotgun (WGS) entry which is preliminary data.</text>
</comment>
<dbReference type="RefSeq" id="WP_136434475.1">
    <property type="nucleotide sequence ID" value="NZ_CAQROT010000007.1"/>
</dbReference>
<gene>
    <name evidence="3" type="ORF">E5986_06725</name>
</gene>
<evidence type="ECO:0000313" key="3">
    <source>
        <dbReference type="EMBL" id="THG37149.1"/>
    </source>
</evidence>
<keyword evidence="1" id="KW-0175">Coiled coil</keyword>
<evidence type="ECO:0000313" key="4">
    <source>
        <dbReference type="Proteomes" id="UP000308978"/>
    </source>
</evidence>
<dbReference type="Proteomes" id="UP000308978">
    <property type="component" value="Unassembled WGS sequence"/>
</dbReference>
<reference evidence="3 4" key="1">
    <citation type="submission" date="2019-04" db="EMBL/GenBank/DDBJ databases">
        <title>Microbes associate with the intestines of laboratory mice.</title>
        <authorList>
            <person name="Navarre W."/>
            <person name="Wong E."/>
            <person name="Huang K.C."/>
            <person name="Tropini C."/>
            <person name="Ng K."/>
            <person name="Yu B."/>
        </authorList>
    </citation>
    <scope>NUCLEOTIDE SEQUENCE [LARGE SCALE GENOMIC DNA]</scope>
    <source>
        <strain evidence="3 4">NM80_B27</strain>
    </source>
</reference>
<name>A0A4S4G123_9ACTN</name>
<organism evidence="3 4">
    <name type="scientific">Adlercreutzia caecimuris</name>
    <dbReference type="NCBI Taxonomy" id="671266"/>
    <lineage>
        <taxon>Bacteria</taxon>
        <taxon>Bacillati</taxon>
        <taxon>Actinomycetota</taxon>
        <taxon>Coriobacteriia</taxon>
        <taxon>Eggerthellales</taxon>
        <taxon>Eggerthellaceae</taxon>
        <taxon>Adlercreutzia</taxon>
    </lineage>
</organism>
<keyword evidence="2" id="KW-0472">Membrane</keyword>
<proteinExistence type="predicted"/>
<protein>
    <submittedName>
        <fullName evidence="3">Uncharacterized protein</fullName>
    </submittedName>
</protein>
<keyword evidence="2" id="KW-0812">Transmembrane</keyword>
<accession>A0A4S4G123</accession>
<evidence type="ECO:0000256" key="2">
    <source>
        <dbReference type="SAM" id="Phobius"/>
    </source>
</evidence>
<dbReference type="EMBL" id="SSTJ01000007">
    <property type="protein sequence ID" value="THG37149.1"/>
    <property type="molecule type" value="Genomic_DNA"/>
</dbReference>